<dbReference type="SUPFAM" id="SSF54236">
    <property type="entry name" value="Ubiquitin-like"/>
    <property type="match status" value="1"/>
</dbReference>
<keyword evidence="1" id="KW-0479">Metal-binding</keyword>
<evidence type="ECO:0000256" key="1">
    <source>
        <dbReference type="ARBA" id="ARBA00022723"/>
    </source>
</evidence>
<dbReference type="SMART" id="SM00154">
    <property type="entry name" value="ZnF_AN1"/>
    <property type="match status" value="1"/>
</dbReference>
<dbReference type="EMBL" id="MU005958">
    <property type="protein sequence ID" value="KAF2864162.1"/>
    <property type="molecule type" value="Genomic_DNA"/>
</dbReference>
<evidence type="ECO:0000259" key="7">
    <source>
        <dbReference type="PROSITE" id="PS51039"/>
    </source>
</evidence>
<dbReference type="PROSITE" id="PS51039">
    <property type="entry name" value="ZF_AN1"/>
    <property type="match status" value="1"/>
</dbReference>
<dbReference type="GO" id="GO:0008270">
    <property type="term" value="F:zinc ion binding"/>
    <property type="evidence" value="ECO:0007669"/>
    <property type="project" value="UniProtKB-KW"/>
</dbReference>
<gene>
    <name evidence="8" type="ORF">K470DRAFT_54136</name>
</gene>
<dbReference type="InterPro" id="IPR000058">
    <property type="entry name" value="Znf_AN1"/>
</dbReference>
<dbReference type="InterPro" id="IPR029071">
    <property type="entry name" value="Ubiquitin-like_domsf"/>
</dbReference>
<proteinExistence type="predicted"/>
<keyword evidence="3" id="KW-0862">Zinc</keyword>
<dbReference type="SUPFAM" id="SSF118310">
    <property type="entry name" value="AN1-like Zinc finger"/>
    <property type="match status" value="1"/>
</dbReference>
<organism evidence="8 9">
    <name type="scientific">Piedraia hortae CBS 480.64</name>
    <dbReference type="NCBI Taxonomy" id="1314780"/>
    <lineage>
        <taxon>Eukaryota</taxon>
        <taxon>Fungi</taxon>
        <taxon>Dikarya</taxon>
        <taxon>Ascomycota</taxon>
        <taxon>Pezizomycotina</taxon>
        <taxon>Dothideomycetes</taxon>
        <taxon>Dothideomycetidae</taxon>
        <taxon>Capnodiales</taxon>
        <taxon>Piedraiaceae</taxon>
        <taxon>Piedraia</taxon>
    </lineage>
</organism>
<dbReference type="InterPro" id="IPR035896">
    <property type="entry name" value="AN1-like_Znf"/>
</dbReference>
<dbReference type="InterPro" id="IPR000626">
    <property type="entry name" value="Ubiquitin-like_dom"/>
</dbReference>
<evidence type="ECO:0000256" key="5">
    <source>
        <dbReference type="SAM" id="MobiDB-lite"/>
    </source>
</evidence>
<dbReference type="PROSITE" id="PS50053">
    <property type="entry name" value="UBIQUITIN_2"/>
    <property type="match status" value="1"/>
</dbReference>
<evidence type="ECO:0000313" key="8">
    <source>
        <dbReference type="EMBL" id="KAF2864162.1"/>
    </source>
</evidence>
<evidence type="ECO:0000256" key="2">
    <source>
        <dbReference type="ARBA" id="ARBA00022771"/>
    </source>
</evidence>
<evidence type="ECO:0000256" key="4">
    <source>
        <dbReference type="PROSITE-ProRule" id="PRU00449"/>
    </source>
</evidence>
<dbReference type="CDD" id="cd17039">
    <property type="entry name" value="Ubl_ubiquitin_like"/>
    <property type="match status" value="1"/>
</dbReference>
<sequence length="179" mass="19783">MRTTQRFSADGDEQTQIFVKDVTGDAFSLSIPTATTVETFVNMVALRSQVSPDDLRVVYAGRQLQVCRDDSSPAPPTAAARPTLADHGITHESTIYLAGSIRGGAQGKKVRCTYSDCREFAQRIVGDCSFCTGHFCSRHRMLENHSCPGLEDCKNEEKQRNKEKLERERTKPVRGLGTG</sequence>
<evidence type="ECO:0000256" key="3">
    <source>
        <dbReference type="ARBA" id="ARBA00022833"/>
    </source>
</evidence>
<accession>A0A6A7CAD1</accession>
<feature type="domain" description="Ubiquitin-like" evidence="6">
    <location>
        <begin position="15"/>
        <end position="104"/>
    </location>
</feature>
<dbReference type="AlphaFoldDB" id="A0A6A7CAD1"/>
<dbReference type="Gene3D" id="4.10.1110.10">
    <property type="entry name" value="AN1-like Zinc finger"/>
    <property type="match status" value="1"/>
</dbReference>
<feature type="region of interest" description="Disordered" evidence="5">
    <location>
        <begin position="153"/>
        <end position="179"/>
    </location>
</feature>
<feature type="compositionally biased region" description="Basic and acidic residues" evidence="5">
    <location>
        <begin position="153"/>
        <end position="171"/>
    </location>
</feature>
<feature type="domain" description="AN1-type" evidence="7">
    <location>
        <begin position="106"/>
        <end position="155"/>
    </location>
</feature>
<dbReference type="Pfam" id="PF00240">
    <property type="entry name" value="ubiquitin"/>
    <property type="match status" value="1"/>
</dbReference>
<dbReference type="Gene3D" id="3.10.20.90">
    <property type="entry name" value="Phosphatidylinositol 3-kinase Catalytic Subunit, Chain A, domain 1"/>
    <property type="match status" value="1"/>
</dbReference>
<protein>
    <submittedName>
        <fullName evidence="8">Putative polyubiquitin</fullName>
    </submittedName>
</protein>
<evidence type="ECO:0000313" key="9">
    <source>
        <dbReference type="Proteomes" id="UP000799421"/>
    </source>
</evidence>
<reference evidence="8" key="1">
    <citation type="journal article" date="2020" name="Stud. Mycol.">
        <title>101 Dothideomycetes genomes: a test case for predicting lifestyles and emergence of pathogens.</title>
        <authorList>
            <person name="Haridas S."/>
            <person name="Albert R."/>
            <person name="Binder M."/>
            <person name="Bloem J."/>
            <person name="Labutti K."/>
            <person name="Salamov A."/>
            <person name="Andreopoulos B."/>
            <person name="Baker S."/>
            <person name="Barry K."/>
            <person name="Bills G."/>
            <person name="Bluhm B."/>
            <person name="Cannon C."/>
            <person name="Castanera R."/>
            <person name="Culley D."/>
            <person name="Daum C."/>
            <person name="Ezra D."/>
            <person name="Gonzalez J."/>
            <person name="Henrissat B."/>
            <person name="Kuo A."/>
            <person name="Liang C."/>
            <person name="Lipzen A."/>
            <person name="Lutzoni F."/>
            <person name="Magnuson J."/>
            <person name="Mondo S."/>
            <person name="Nolan M."/>
            <person name="Ohm R."/>
            <person name="Pangilinan J."/>
            <person name="Park H.-J."/>
            <person name="Ramirez L."/>
            <person name="Alfaro M."/>
            <person name="Sun H."/>
            <person name="Tritt A."/>
            <person name="Yoshinaga Y."/>
            <person name="Zwiers L.-H."/>
            <person name="Turgeon B."/>
            <person name="Goodwin S."/>
            <person name="Spatafora J."/>
            <person name="Crous P."/>
            <person name="Grigoriev I."/>
        </authorList>
    </citation>
    <scope>NUCLEOTIDE SEQUENCE</scope>
    <source>
        <strain evidence="8">CBS 480.64</strain>
    </source>
</reference>
<evidence type="ECO:0000259" key="6">
    <source>
        <dbReference type="PROSITE" id="PS50053"/>
    </source>
</evidence>
<name>A0A6A7CAD1_9PEZI</name>
<dbReference type="OrthoDB" id="428577at2759"/>
<keyword evidence="9" id="KW-1185">Reference proteome</keyword>
<keyword evidence="2 4" id="KW-0863">Zinc-finger</keyword>
<dbReference type="Proteomes" id="UP000799421">
    <property type="component" value="Unassembled WGS sequence"/>
</dbReference>
<dbReference type="Pfam" id="PF01428">
    <property type="entry name" value="zf-AN1"/>
    <property type="match status" value="1"/>
</dbReference>